<dbReference type="PANTHER" id="PTHR12369:SF42">
    <property type="entry name" value="CHONDROITIN SULFATE SYNTHASE 1"/>
    <property type="match status" value="1"/>
</dbReference>
<dbReference type="SUPFAM" id="SSF53448">
    <property type="entry name" value="Nucleotide-diphospho-sugar transferases"/>
    <property type="match status" value="2"/>
</dbReference>
<dbReference type="InterPro" id="IPR003378">
    <property type="entry name" value="Fringe-like_glycosylTrfase"/>
</dbReference>
<keyword evidence="15" id="KW-1185">Reference proteome</keyword>
<feature type="domain" description="Fringe-like glycosyltransferase" evidence="13">
    <location>
        <begin position="81"/>
        <end position="256"/>
    </location>
</feature>
<dbReference type="FunFam" id="3.90.550.50:FF:000004">
    <property type="entry name" value="Hexosyltransferase"/>
    <property type="match status" value="1"/>
</dbReference>
<evidence type="ECO:0000259" key="13">
    <source>
        <dbReference type="Pfam" id="PF02434"/>
    </source>
</evidence>
<proteinExistence type="inferred from homology"/>
<evidence type="ECO:0000256" key="7">
    <source>
        <dbReference type="ARBA" id="ARBA00022989"/>
    </source>
</evidence>
<name>A0A8C4R8J2_EPTBU</name>
<accession>A0A8C4R8J2</accession>
<dbReference type="GO" id="GO:0047238">
    <property type="term" value="F:glucuronosyl-N-acetylgalactosaminyl-proteoglycan 4-beta-N-acetylgalactosaminyltransferase activity"/>
    <property type="evidence" value="ECO:0007669"/>
    <property type="project" value="TreeGrafter"/>
</dbReference>
<comment type="subcellular location">
    <subcellularLocation>
        <location evidence="1 11">Golgi apparatus</location>
        <location evidence="1 11">Golgi stack membrane</location>
        <topology evidence="1 11">Single-pass type II membrane protein</topology>
    </subcellularLocation>
</comment>
<dbReference type="GO" id="GO:0050510">
    <property type="term" value="F:N-acetylgalactosaminyl-proteoglycan 3-beta-glucuronosyltransferase activity"/>
    <property type="evidence" value="ECO:0007669"/>
    <property type="project" value="UniProtKB-ARBA"/>
</dbReference>
<dbReference type="InterPro" id="IPR051227">
    <property type="entry name" value="CS_glycosyltransferase"/>
</dbReference>
<keyword evidence="6 11" id="KW-0735">Signal-anchor</keyword>
<reference evidence="14" key="1">
    <citation type="submission" date="2025-08" db="UniProtKB">
        <authorList>
            <consortium name="Ensembl"/>
        </authorList>
    </citation>
    <scope>IDENTIFICATION</scope>
</reference>
<dbReference type="EC" id="2.4.1.-" evidence="11"/>
<evidence type="ECO:0000256" key="2">
    <source>
        <dbReference type="ARBA" id="ARBA00009239"/>
    </source>
</evidence>
<reference evidence="14" key="2">
    <citation type="submission" date="2025-09" db="UniProtKB">
        <authorList>
            <consortium name="Ensembl"/>
        </authorList>
    </citation>
    <scope>IDENTIFICATION</scope>
</reference>
<evidence type="ECO:0000256" key="12">
    <source>
        <dbReference type="SAM" id="MobiDB-lite"/>
    </source>
</evidence>
<organism evidence="14 15">
    <name type="scientific">Eptatretus burgeri</name>
    <name type="common">Inshore hagfish</name>
    <dbReference type="NCBI Taxonomy" id="7764"/>
    <lineage>
        <taxon>Eukaryota</taxon>
        <taxon>Metazoa</taxon>
        <taxon>Chordata</taxon>
        <taxon>Craniata</taxon>
        <taxon>Vertebrata</taxon>
        <taxon>Cyclostomata</taxon>
        <taxon>Myxini</taxon>
        <taxon>Myxiniformes</taxon>
        <taxon>Myxinidae</taxon>
        <taxon>Eptatretinae</taxon>
        <taxon>Eptatretus</taxon>
    </lineage>
</organism>
<dbReference type="Gene3D" id="3.90.550.50">
    <property type="match status" value="1"/>
</dbReference>
<evidence type="ECO:0000256" key="4">
    <source>
        <dbReference type="ARBA" id="ARBA00022679"/>
    </source>
</evidence>
<keyword evidence="7" id="KW-1133">Transmembrane helix</keyword>
<protein>
    <recommendedName>
        <fullName evidence="11">Hexosyltransferase</fullName>
        <ecNumber evidence="11">2.4.1.-</ecNumber>
    </recommendedName>
</protein>
<comment type="similarity">
    <text evidence="2 11">Belongs to the chondroitin N-acetylgalactosaminyltransferase family.</text>
</comment>
<dbReference type="GeneTree" id="ENSGT01050000244857"/>
<evidence type="ECO:0000256" key="3">
    <source>
        <dbReference type="ARBA" id="ARBA00022676"/>
    </source>
</evidence>
<dbReference type="AlphaFoldDB" id="A0A8C4R8J2"/>
<feature type="region of interest" description="Disordered" evidence="12">
    <location>
        <begin position="441"/>
        <end position="460"/>
    </location>
</feature>
<evidence type="ECO:0000256" key="10">
    <source>
        <dbReference type="ARBA" id="ARBA00023180"/>
    </source>
</evidence>
<feature type="region of interest" description="Disordered" evidence="12">
    <location>
        <begin position="36"/>
        <end position="71"/>
    </location>
</feature>
<dbReference type="GO" id="GO:0032580">
    <property type="term" value="C:Golgi cisterna membrane"/>
    <property type="evidence" value="ECO:0007669"/>
    <property type="project" value="UniProtKB-SubCell"/>
</dbReference>
<evidence type="ECO:0000256" key="11">
    <source>
        <dbReference type="RuleBase" id="RU364016"/>
    </source>
</evidence>
<keyword evidence="8 11" id="KW-0333">Golgi apparatus</keyword>
<feature type="compositionally biased region" description="Low complexity" evidence="12">
    <location>
        <begin position="36"/>
        <end position="49"/>
    </location>
</feature>
<keyword evidence="4 11" id="KW-0808">Transferase</keyword>
<dbReference type="InterPro" id="IPR008428">
    <property type="entry name" value="Chond_GalNAc"/>
</dbReference>
<dbReference type="Pfam" id="PF02434">
    <property type="entry name" value="Fringe"/>
    <property type="match status" value="1"/>
</dbReference>
<dbReference type="Proteomes" id="UP000694388">
    <property type="component" value="Unplaced"/>
</dbReference>
<evidence type="ECO:0000256" key="9">
    <source>
        <dbReference type="ARBA" id="ARBA00023136"/>
    </source>
</evidence>
<dbReference type="Pfam" id="PF05679">
    <property type="entry name" value="CHGN"/>
    <property type="match status" value="1"/>
</dbReference>
<evidence type="ECO:0000313" key="15">
    <source>
        <dbReference type="Proteomes" id="UP000694388"/>
    </source>
</evidence>
<evidence type="ECO:0000256" key="5">
    <source>
        <dbReference type="ARBA" id="ARBA00022692"/>
    </source>
</evidence>
<evidence type="ECO:0000256" key="8">
    <source>
        <dbReference type="ARBA" id="ARBA00023034"/>
    </source>
</evidence>
<dbReference type="Gene3D" id="3.90.550.10">
    <property type="entry name" value="Spore Coat Polysaccharide Biosynthesis Protein SpsA, Chain A"/>
    <property type="match status" value="1"/>
</dbReference>
<sequence>MALQKRRAWVSVALGLVLGFTTATWFVVPRVVSSGSRRSRAPSACGAPAWSDSVPQPAKQRHDEPSSVKHGRAVPGATSFLYVGVMTAAKYLEGRAWAAQRTWAGSIPGRVEFFSSEDSRTKLPLPVVALPTVDDSYPPQKKSFLMLKYMHDHYLERFEWFVRADDDVYVRGERLEAFLRRLNSSEPLYLGQTGLGVSQELGKLALEQGDNFCMGGPGVVLSREALRRTAPHVSECLRTLHTTHEDVELGRCVRRFGGTQCVWSYEVMESINVNSHARGRVIDFKEIQYGYVRLDPLRGASYVLDLLLLYKRFSGKKITVPVRRHAYLQQSFGRTAIDFEHDWEEPTALAIDIDRSAYSSLFSLFSNPLRALQGEQNVAGSGLGTEGPGGEMVNVLVPLTGRLETFGRFLKLFEQTCLRVGENVRLVVLLFDALTNDEKEKGKSAVEGNKNGPSLGVHGDSKKHRQLLAKYQQRYPKAELELLPMSGPFSRGVALEVGASRFPNSSLLFFCDVDLAFTPSFLHNCRTNALLGQKVYFPIVFSQYDPRFAQPPPTTDTPGTFLLTRRSGFWRDYGYGITCIHRGDLAAVGGFDTSIRGWGLEDVDLFSRVVQAGLEAVRSQEPGAVHVYHPVVCDPALEPRQLRMCLSSRAAALGDKEQLAQAWLEIRGGFNRTGS</sequence>
<dbReference type="PANTHER" id="PTHR12369">
    <property type="entry name" value="CHONDROITIN SYNTHASE"/>
    <property type="match status" value="1"/>
</dbReference>
<dbReference type="Ensembl" id="ENSEBUT00000025689.1">
    <property type="protein sequence ID" value="ENSEBUP00000025113.1"/>
    <property type="gene ID" value="ENSEBUG00000015487.1"/>
</dbReference>
<evidence type="ECO:0000256" key="6">
    <source>
        <dbReference type="ARBA" id="ARBA00022968"/>
    </source>
</evidence>
<keyword evidence="9" id="KW-0472">Membrane</keyword>
<evidence type="ECO:0000256" key="1">
    <source>
        <dbReference type="ARBA" id="ARBA00004447"/>
    </source>
</evidence>
<dbReference type="InterPro" id="IPR029044">
    <property type="entry name" value="Nucleotide-diphossugar_trans"/>
</dbReference>
<keyword evidence="5" id="KW-0812">Transmembrane</keyword>
<evidence type="ECO:0000313" key="14">
    <source>
        <dbReference type="Ensembl" id="ENSEBUP00000025113.1"/>
    </source>
</evidence>
<keyword evidence="10" id="KW-0325">Glycoprotein</keyword>
<keyword evidence="3" id="KW-0328">Glycosyltransferase</keyword>